<dbReference type="AlphaFoldDB" id="A0A6J4RZ75"/>
<dbReference type="EMBL" id="CADCVM010000154">
    <property type="protein sequence ID" value="CAA9482343.1"/>
    <property type="molecule type" value="Genomic_DNA"/>
</dbReference>
<name>A0A6J4RZ75_9ACTN</name>
<organism evidence="2">
    <name type="scientific">uncultured Rubrobacteraceae bacterium</name>
    <dbReference type="NCBI Taxonomy" id="349277"/>
    <lineage>
        <taxon>Bacteria</taxon>
        <taxon>Bacillati</taxon>
        <taxon>Actinomycetota</taxon>
        <taxon>Rubrobacteria</taxon>
        <taxon>Rubrobacterales</taxon>
        <taxon>Rubrobacteraceae</taxon>
        <taxon>environmental samples</taxon>
    </lineage>
</organism>
<feature type="compositionally biased region" description="Basic and acidic residues" evidence="1">
    <location>
        <begin position="1"/>
        <end position="15"/>
    </location>
</feature>
<gene>
    <name evidence="2" type="ORF">AVDCRST_MAG05-1365</name>
</gene>
<accession>A0A6J4RZ75</accession>
<feature type="non-terminal residue" evidence="2">
    <location>
        <position position="27"/>
    </location>
</feature>
<protein>
    <submittedName>
        <fullName evidence="2">Uncharacterized protein</fullName>
    </submittedName>
</protein>
<feature type="region of interest" description="Disordered" evidence="1">
    <location>
        <begin position="1"/>
        <end position="27"/>
    </location>
</feature>
<feature type="non-terminal residue" evidence="2">
    <location>
        <position position="1"/>
    </location>
</feature>
<sequence length="27" mass="2835">VAIRDPHHGGGREEGGGQGLQARRRAP</sequence>
<proteinExistence type="predicted"/>
<evidence type="ECO:0000313" key="2">
    <source>
        <dbReference type="EMBL" id="CAA9482343.1"/>
    </source>
</evidence>
<reference evidence="2" key="1">
    <citation type="submission" date="2020-02" db="EMBL/GenBank/DDBJ databases">
        <authorList>
            <person name="Meier V. D."/>
        </authorList>
    </citation>
    <scope>NUCLEOTIDE SEQUENCE</scope>
    <source>
        <strain evidence="2">AVDCRST_MAG05</strain>
    </source>
</reference>
<evidence type="ECO:0000256" key="1">
    <source>
        <dbReference type="SAM" id="MobiDB-lite"/>
    </source>
</evidence>